<dbReference type="EMBL" id="JAACFV010000001">
    <property type="protein sequence ID" value="KAF7514284.1"/>
    <property type="molecule type" value="Genomic_DNA"/>
</dbReference>
<organism evidence="1 2">
    <name type="scientific">Endocarpon pusillum</name>
    <dbReference type="NCBI Taxonomy" id="364733"/>
    <lineage>
        <taxon>Eukaryota</taxon>
        <taxon>Fungi</taxon>
        <taxon>Dikarya</taxon>
        <taxon>Ascomycota</taxon>
        <taxon>Pezizomycotina</taxon>
        <taxon>Eurotiomycetes</taxon>
        <taxon>Chaetothyriomycetidae</taxon>
        <taxon>Verrucariales</taxon>
        <taxon>Verrucariaceae</taxon>
        <taxon>Endocarpon</taxon>
    </lineage>
</organism>
<evidence type="ECO:0000313" key="2">
    <source>
        <dbReference type="Proteomes" id="UP000606974"/>
    </source>
</evidence>
<comment type="caution">
    <text evidence="1">The sequence shown here is derived from an EMBL/GenBank/DDBJ whole genome shotgun (WGS) entry which is preliminary data.</text>
</comment>
<dbReference type="OrthoDB" id="9983560at2759"/>
<evidence type="ECO:0000313" key="1">
    <source>
        <dbReference type="EMBL" id="KAF7514284.1"/>
    </source>
</evidence>
<gene>
    <name evidence="1" type="ORF">GJ744_000054</name>
</gene>
<accession>A0A8H7E8G3</accession>
<sequence>MSCPPLNASAGEIPGTCLIGDLPRYTVNATRPEHISAGILFAQEHNIRLVIKDTGHDILGRSNGFGSFETLDTSFEDRYRTPKEVQAFIRLLQIILKRKCVYHRWRLYLEGCVS</sequence>
<name>A0A8H7E8G3_9EURO</name>
<dbReference type="SUPFAM" id="SSF56176">
    <property type="entry name" value="FAD-binding/transporter-associated domain-like"/>
    <property type="match status" value="1"/>
</dbReference>
<dbReference type="Gene3D" id="3.30.465.10">
    <property type="match status" value="1"/>
</dbReference>
<dbReference type="InterPro" id="IPR016169">
    <property type="entry name" value="FAD-bd_PCMH_sub2"/>
</dbReference>
<dbReference type="AlphaFoldDB" id="A0A8H7E8G3"/>
<keyword evidence="2" id="KW-1185">Reference proteome</keyword>
<protein>
    <submittedName>
        <fullName evidence="1">Uncharacterized protein</fullName>
    </submittedName>
</protein>
<dbReference type="Proteomes" id="UP000606974">
    <property type="component" value="Unassembled WGS sequence"/>
</dbReference>
<dbReference type="GO" id="GO:0050660">
    <property type="term" value="F:flavin adenine dinucleotide binding"/>
    <property type="evidence" value="ECO:0007669"/>
    <property type="project" value="InterPro"/>
</dbReference>
<dbReference type="InterPro" id="IPR036318">
    <property type="entry name" value="FAD-bd_PCMH-like_sf"/>
</dbReference>
<reference evidence="1" key="1">
    <citation type="submission" date="2020-02" db="EMBL/GenBank/DDBJ databases">
        <authorList>
            <person name="Palmer J.M."/>
        </authorList>
    </citation>
    <scope>NUCLEOTIDE SEQUENCE</scope>
    <source>
        <strain evidence="1">EPUS1.4</strain>
        <tissue evidence="1">Thallus</tissue>
    </source>
</reference>
<proteinExistence type="predicted"/>